<dbReference type="InterPro" id="IPR003010">
    <property type="entry name" value="C-N_Hydrolase"/>
</dbReference>
<evidence type="ECO:0000313" key="5">
    <source>
        <dbReference type="Proteomes" id="UP000199150"/>
    </source>
</evidence>
<feature type="domain" description="CN hydrolase" evidence="3">
    <location>
        <begin position="5"/>
        <end position="254"/>
    </location>
</feature>
<dbReference type="InterPro" id="IPR036526">
    <property type="entry name" value="C-N_Hydrolase_sf"/>
</dbReference>
<dbReference type="EMBL" id="FMTS01000002">
    <property type="protein sequence ID" value="SCW55481.1"/>
    <property type="molecule type" value="Genomic_DNA"/>
</dbReference>
<evidence type="ECO:0000256" key="2">
    <source>
        <dbReference type="ARBA" id="ARBA00022801"/>
    </source>
</evidence>
<keyword evidence="2 4" id="KW-0378">Hydrolase</keyword>
<dbReference type="PROSITE" id="PS01227">
    <property type="entry name" value="UPF0012"/>
    <property type="match status" value="1"/>
</dbReference>
<comment type="similarity">
    <text evidence="1">Belongs to the carbon-nitrogen hydrolase superfamily. NIT1/NIT2 family.</text>
</comment>
<dbReference type="CDD" id="cd07572">
    <property type="entry name" value="nit"/>
    <property type="match status" value="1"/>
</dbReference>
<dbReference type="PROSITE" id="PS50263">
    <property type="entry name" value="CN_HYDROLASE"/>
    <property type="match status" value="1"/>
</dbReference>
<evidence type="ECO:0000313" key="4">
    <source>
        <dbReference type="EMBL" id="SCW55481.1"/>
    </source>
</evidence>
<accession>A0A1G4RFT2</accession>
<dbReference type="Gene3D" id="3.60.110.10">
    <property type="entry name" value="Carbon-nitrogen hydrolase"/>
    <property type="match status" value="1"/>
</dbReference>
<organism evidence="4 5">
    <name type="scientific">Asticcacaulis taihuensis</name>
    <dbReference type="NCBI Taxonomy" id="260084"/>
    <lineage>
        <taxon>Bacteria</taxon>
        <taxon>Pseudomonadati</taxon>
        <taxon>Pseudomonadota</taxon>
        <taxon>Alphaproteobacteria</taxon>
        <taxon>Caulobacterales</taxon>
        <taxon>Caulobacteraceae</taxon>
        <taxon>Asticcacaulis</taxon>
    </lineage>
</organism>
<evidence type="ECO:0000256" key="1">
    <source>
        <dbReference type="ARBA" id="ARBA00010613"/>
    </source>
</evidence>
<dbReference type="InterPro" id="IPR045254">
    <property type="entry name" value="Nit1/2_C-N_Hydrolase"/>
</dbReference>
<dbReference type="SUPFAM" id="SSF56317">
    <property type="entry name" value="Carbon-nitrogen hydrolase"/>
    <property type="match status" value="1"/>
</dbReference>
<evidence type="ECO:0000259" key="3">
    <source>
        <dbReference type="PROSITE" id="PS50263"/>
    </source>
</evidence>
<dbReference type="STRING" id="260084.SAMN02927928_1865"/>
<proteinExistence type="inferred from homology"/>
<name>A0A1G4RFT2_9CAUL</name>
<dbReference type="Proteomes" id="UP000199150">
    <property type="component" value="Unassembled WGS sequence"/>
</dbReference>
<dbReference type="OrthoDB" id="9811121at2"/>
<protein>
    <submittedName>
        <fullName evidence="4">Predicted amidohydrolase</fullName>
    </submittedName>
</protein>
<gene>
    <name evidence="4" type="ORF">SAMN02927928_1865</name>
</gene>
<sequence>MTDILNLALIQTRTPATPAAALDHARPLILQAATNGAQLILLPECANLMEARKEHKAQVVTTEAEDVFIQGVRELAQSLRVEILIGSAIVKSEIDERAANRSLLINASGEIVARYDKIHLFDADTPDGRSYRESATMRPGEAAAVAVTPWGGLGLTICYDVRFPHLHRTLARQGANMIAVCAAFTVPTGRAHWEVLLRARAIETGCFVLAPAQGGLHEDGRTTYGHSMVISPWGEVIARLDHDRPAVLEASIDFTEVTRARQALPSLQHDREFRV</sequence>
<dbReference type="PANTHER" id="PTHR23088">
    <property type="entry name" value="NITRILASE-RELATED"/>
    <property type="match status" value="1"/>
</dbReference>
<dbReference type="InterPro" id="IPR001110">
    <property type="entry name" value="UPF0012_CS"/>
</dbReference>
<dbReference type="RefSeq" id="WP_090646789.1">
    <property type="nucleotide sequence ID" value="NZ_CBCRYE010000004.1"/>
</dbReference>
<dbReference type="PANTHER" id="PTHR23088:SF27">
    <property type="entry name" value="DEAMINATED GLUTATHIONE AMIDASE"/>
    <property type="match status" value="1"/>
</dbReference>
<dbReference type="Pfam" id="PF00795">
    <property type="entry name" value="CN_hydrolase"/>
    <property type="match status" value="1"/>
</dbReference>
<keyword evidence="5" id="KW-1185">Reference proteome</keyword>
<dbReference type="AlphaFoldDB" id="A0A1G4RFT2"/>
<reference evidence="5" key="1">
    <citation type="submission" date="2016-10" db="EMBL/GenBank/DDBJ databases">
        <authorList>
            <person name="Varghese N."/>
            <person name="Submissions S."/>
        </authorList>
    </citation>
    <scope>NUCLEOTIDE SEQUENCE [LARGE SCALE GENOMIC DNA]</scope>
    <source>
        <strain evidence="5">CGMCC 1.3431</strain>
    </source>
</reference>
<dbReference type="GO" id="GO:0016811">
    <property type="term" value="F:hydrolase activity, acting on carbon-nitrogen (but not peptide) bonds, in linear amides"/>
    <property type="evidence" value="ECO:0007669"/>
    <property type="project" value="InterPro"/>
</dbReference>